<dbReference type="EMBL" id="QSSX01000131">
    <property type="protein sequence ID" value="RGM13346.1"/>
    <property type="molecule type" value="Genomic_DNA"/>
</dbReference>
<dbReference type="RefSeq" id="WP_117993979.1">
    <property type="nucleotide sequence ID" value="NZ_BAABXV010000001.1"/>
</dbReference>
<dbReference type="InterPro" id="IPR012337">
    <property type="entry name" value="RNaseH-like_sf"/>
</dbReference>
<sequence>MFHRENPTGFPLSDEDRDYLKSLSKKRTIQAQVVDRARILLYKADGMTFQEIADKLAISTATVRLCVSKFHKGGLDAALFDVRRPGRPSEISDDAKAWMISIACQRPAELSYAQELWTLASLHKYIQKHAEEAGYPRLSTVTKPYIQKFLREQDMKPFKIKYYCEKRDPDFETKMHEVLLVYKQIEMQFDENGDLIVPDNYKLTITVSYDEKPGIQAISNTAPDLRPTPEHGEVYRDAEYKRLGTLSLLAGIDLLTGEAIPLVSETHKSSDFIEFLKILDKKYPSQDTIRIILNNHSAHTSKETRRFLDTMPKGRFKFVFTPKHGSWLNMIESFFSKMTRQMLRGIRVNTKEELEERIYRYFDEVNREPVIYHWKYKMDEISEAEAASV</sequence>
<protein>
    <submittedName>
        <fullName evidence="2">IS630 family transposase</fullName>
    </submittedName>
</protein>
<dbReference type="AlphaFoldDB" id="A0A3E4UPB9"/>
<dbReference type="SUPFAM" id="SSF46689">
    <property type="entry name" value="Homeodomain-like"/>
    <property type="match status" value="1"/>
</dbReference>
<dbReference type="Proteomes" id="UP000284472">
    <property type="component" value="Unassembled WGS sequence"/>
</dbReference>
<dbReference type="SUPFAM" id="SSF53098">
    <property type="entry name" value="Ribonuclease H-like"/>
    <property type="match status" value="1"/>
</dbReference>
<evidence type="ECO:0000313" key="5">
    <source>
        <dbReference type="Proteomes" id="UP000260808"/>
    </source>
</evidence>
<dbReference type="InterPro" id="IPR009057">
    <property type="entry name" value="Homeodomain-like_sf"/>
</dbReference>
<dbReference type="Pfam" id="PF13565">
    <property type="entry name" value="HTH_32"/>
    <property type="match status" value="1"/>
</dbReference>
<dbReference type="NCBIfam" id="NF033545">
    <property type="entry name" value="transpos_IS630"/>
    <property type="match status" value="1"/>
</dbReference>
<proteinExistence type="predicted"/>
<dbReference type="Pfam" id="PF13358">
    <property type="entry name" value="DDE_3"/>
    <property type="match status" value="1"/>
</dbReference>
<dbReference type="Proteomes" id="UP000286137">
    <property type="component" value="Unassembled WGS sequence"/>
</dbReference>
<comment type="caution">
    <text evidence="2">The sequence shown here is derived from an EMBL/GenBank/DDBJ whole genome shotgun (WGS) entry which is preliminary data.</text>
</comment>
<dbReference type="InterPro" id="IPR036397">
    <property type="entry name" value="RNaseH_sf"/>
</dbReference>
<evidence type="ECO:0000313" key="3">
    <source>
        <dbReference type="EMBL" id="RGQ61019.1"/>
    </source>
</evidence>
<dbReference type="Proteomes" id="UP000260808">
    <property type="component" value="Unassembled WGS sequence"/>
</dbReference>
<feature type="domain" description="Tc1-like transposase DDE" evidence="1">
    <location>
        <begin position="230"/>
        <end position="354"/>
    </location>
</feature>
<dbReference type="GO" id="GO:0003676">
    <property type="term" value="F:nucleic acid binding"/>
    <property type="evidence" value="ECO:0007669"/>
    <property type="project" value="InterPro"/>
</dbReference>
<dbReference type="Gene3D" id="3.30.420.10">
    <property type="entry name" value="Ribonuclease H-like superfamily/Ribonuclease H"/>
    <property type="match status" value="1"/>
</dbReference>
<evidence type="ECO:0000259" key="1">
    <source>
        <dbReference type="Pfam" id="PF13358"/>
    </source>
</evidence>
<evidence type="ECO:0000313" key="4">
    <source>
        <dbReference type="EMBL" id="RHC98416.1"/>
    </source>
</evidence>
<accession>A0A3E4UPB9</accession>
<dbReference type="InterPro" id="IPR047655">
    <property type="entry name" value="Transpos_IS630-like"/>
</dbReference>
<dbReference type="EMBL" id="QRTJ01000046">
    <property type="protein sequence ID" value="RGQ61019.1"/>
    <property type="molecule type" value="Genomic_DNA"/>
</dbReference>
<evidence type="ECO:0000313" key="7">
    <source>
        <dbReference type="Proteomes" id="UP000286137"/>
    </source>
</evidence>
<dbReference type="InterPro" id="IPR038717">
    <property type="entry name" value="Tc1-like_DDE_dom"/>
</dbReference>
<name>A0A3E4UPB9_MEDGN</name>
<evidence type="ECO:0000313" key="2">
    <source>
        <dbReference type="EMBL" id="RGM13346.1"/>
    </source>
</evidence>
<organism evidence="2 5">
    <name type="scientific">Mediterraneibacter gnavus</name>
    <name type="common">Ruminococcus gnavus</name>
    <dbReference type="NCBI Taxonomy" id="33038"/>
    <lineage>
        <taxon>Bacteria</taxon>
        <taxon>Bacillati</taxon>
        <taxon>Bacillota</taxon>
        <taxon>Clostridia</taxon>
        <taxon>Lachnospirales</taxon>
        <taxon>Lachnospiraceae</taxon>
        <taxon>Mediterraneibacter</taxon>
    </lineage>
</organism>
<reference evidence="5 6" key="1">
    <citation type="submission" date="2018-08" db="EMBL/GenBank/DDBJ databases">
        <title>A genome reference for cultivated species of the human gut microbiota.</title>
        <authorList>
            <person name="Zou Y."/>
            <person name="Xue W."/>
            <person name="Luo G."/>
        </authorList>
    </citation>
    <scope>NUCLEOTIDE SEQUENCE [LARGE SCALE GENOMIC DNA]</scope>
    <source>
        <strain evidence="3 7">AF27-4BH</strain>
        <strain evidence="4 6">AM32-6</strain>
        <strain evidence="2 5">TF01-20-2</strain>
    </source>
</reference>
<dbReference type="EMBL" id="QSIR01000075">
    <property type="protein sequence ID" value="RHC98416.1"/>
    <property type="molecule type" value="Genomic_DNA"/>
</dbReference>
<gene>
    <name evidence="4" type="ORF">DW812_18785</name>
    <name evidence="3" type="ORF">DWY88_15570</name>
    <name evidence="2" type="ORF">DXC31_18710</name>
</gene>
<evidence type="ECO:0000313" key="6">
    <source>
        <dbReference type="Proteomes" id="UP000284472"/>
    </source>
</evidence>